<accession>A0A495DKW0</accession>
<keyword evidence="1" id="KW-1133">Transmembrane helix</keyword>
<sequence length="144" mass="15467">MPRIFGLNIIATLVAGIAFWMVGALFYGVLFAELWLGLWGFTAADEPRMEAAAGLSMGLGFLLSIVFAGVLGFTLKALKADGMVSAIKWAIFLWAGFVITTMSYDILYALQPVMLLVLDGAHTLTGFVVMAVLLTVLDKTAVKD</sequence>
<feature type="transmembrane region" description="Helical" evidence="1">
    <location>
        <begin position="7"/>
        <end position="31"/>
    </location>
</feature>
<name>A0A495DKW0_9PROT</name>
<evidence type="ECO:0000313" key="2">
    <source>
        <dbReference type="EMBL" id="RKR03235.1"/>
    </source>
</evidence>
<feature type="transmembrane region" description="Helical" evidence="1">
    <location>
        <begin position="113"/>
        <end position="137"/>
    </location>
</feature>
<keyword evidence="1" id="KW-0472">Membrane</keyword>
<feature type="transmembrane region" description="Helical" evidence="1">
    <location>
        <begin position="87"/>
        <end position="107"/>
    </location>
</feature>
<keyword evidence="1" id="KW-0812">Transmembrane</keyword>
<reference evidence="2 3" key="1">
    <citation type="submission" date="2018-10" db="EMBL/GenBank/DDBJ databases">
        <title>Genomic Encyclopedia of Type Strains, Phase IV (KMG-IV): sequencing the most valuable type-strain genomes for metagenomic binning, comparative biology and taxonomic classification.</title>
        <authorList>
            <person name="Goeker M."/>
        </authorList>
    </citation>
    <scope>NUCLEOTIDE SEQUENCE [LARGE SCALE GENOMIC DNA]</scope>
    <source>
        <strain evidence="2 3">DSM 4734</strain>
    </source>
</reference>
<dbReference type="OrthoDB" id="7191819at2"/>
<protein>
    <submittedName>
        <fullName evidence="2">Uncharacterized protein DUF1761</fullName>
    </submittedName>
</protein>
<gene>
    <name evidence="2" type="ORF">C7435_1189</name>
</gene>
<feature type="transmembrane region" description="Helical" evidence="1">
    <location>
        <begin position="51"/>
        <end position="75"/>
    </location>
</feature>
<dbReference type="RefSeq" id="WP_121210378.1">
    <property type="nucleotide sequence ID" value="NZ_RBIM01000002.1"/>
</dbReference>
<evidence type="ECO:0000313" key="3">
    <source>
        <dbReference type="Proteomes" id="UP000273675"/>
    </source>
</evidence>
<comment type="caution">
    <text evidence="2">The sequence shown here is derived from an EMBL/GenBank/DDBJ whole genome shotgun (WGS) entry which is preliminary data.</text>
</comment>
<evidence type="ECO:0000256" key="1">
    <source>
        <dbReference type="SAM" id="Phobius"/>
    </source>
</evidence>
<organism evidence="2 3">
    <name type="scientific">Maricaulis maris</name>
    <dbReference type="NCBI Taxonomy" id="74318"/>
    <lineage>
        <taxon>Bacteria</taxon>
        <taxon>Pseudomonadati</taxon>
        <taxon>Pseudomonadota</taxon>
        <taxon>Alphaproteobacteria</taxon>
        <taxon>Maricaulales</taxon>
        <taxon>Maricaulaceae</taxon>
        <taxon>Maricaulis</taxon>
    </lineage>
</organism>
<dbReference type="EMBL" id="RBIM01000002">
    <property type="protein sequence ID" value="RKR03235.1"/>
    <property type="molecule type" value="Genomic_DNA"/>
</dbReference>
<dbReference type="AlphaFoldDB" id="A0A495DKW0"/>
<proteinExistence type="predicted"/>
<dbReference type="Proteomes" id="UP000273675">
    <property type="component" value="Unassembled WGS sequence"/>
</dbReference>
<dbReference type="Pfam" id="PF08570">
    <property type="entry name" value="DUF1761"/>
    <property type="match status" value="1"/>
</dbReference>
<dbReference type="InterPro" id="IPR013879">
    <property type="entry name" value="DUF1761"/>
</dbReference>